<organism evidence="2 3">
    <name type="scientific">Thermobaculum terrenum (strain ATCC BAA-798 / CCMEE 7001 / YNP1)</name>
    <dbReference type="NCBI Taxonomy" id="525904"/>
    <lineage>
        <taxon>Bacteria</taxon>
        <taxon>Bacillati</taxon>
        <taxon>Chloroflexota</taxon>
        <taxon>Chloroflexia</taxon>
        <taxon>Candidatus Thermobaculales</taxon>
        <taxon>Candidatus Thermobaculaceae</taxon>
        <taxon>Thermobaculum</taxon>
    </lineage>
</organism>
<keyword evidence="3" id="KW-1185">Reference proteome</keyword>
<protein>
    <recommendedName>
        <fullName evidence="1">YkoP-like domain-containing protein</fullName>
    </recommendedName>
</protein>
<dbReference type="Pfam" id="PF22790">
    <property type="entry name" value="YkoP"/>
    <property type="match status" value="1"/>
</dbReference>
<dbReference type="STRING" id="525904.Tter_1460"/>
<evidence type="ECO:0000313" key="2">
    <source>
        <dbReference type="EMBL" id="ACZ42366.1"/>
    </source>
</evidence>
<gene>
    <name evidence="2" type="ordered locus">Tter_1460</name>
</gene>
<dbReference type="HOGENOM" id="CLU_1546851_0_0_0"/>
<dbReference type="InterPro" id="IPR054467">
    <property type="entry name" value="YkoP-like_dom"/>
</dbReference>
<dbReference type="eggNOG" id="COG0726">
    <property type="taxonomic scope" value="Bacteria"/>
</dbReference>
<name>D1CC51_THET1</name>
<feature type="domain" description="YkoP-like" evidence="1">
    <location>
        <begin position="1"/>
        <end position="169"/>
    </location>
</feature>
<proteinExistence type="predicted"/>
<dbReference type="AlphaFoldDB" id="D1CC51"/>
<evidence type="ECO:0000313" key="3">
    <source>
        <dbReference type="Proteomes" id="UP000000323"/>
    </source>
</evidence>
<dbReference type="KEGG" id="ttr:Tter_1460"/>
<dbReference type="EMBL" id="CP001825">
    <property type="protein sequence ID" value="ACZ42366.1"/>
    <property type="molecule type" value="Genomic_DNA"/>
</dbReference>
<dbReference type="Proteomes" id="UP000000323">
    <property type="component" value="Chromosome 1"/>
</dbReference>
<dbReference type="OrthoDB" id="1951946at2"/>
<dbReference type="RefSeq" id="WP_012875401.1">
    <property type="nucleotide sequence ID" value="NC_013525.1"/>
</dbReference>
<evidence type="ECO:0000259" key="1">
    <source>
        <dbReference type="Pfam" id="PF22790"/>
    </source>
</evidence>
<reference evidence="3" key="1">
    <citation type="journal article" date="2010" name="Stand. Genomic Sci.">
        <title>Complete genome sequence of 'Thermobaculum terrenum' type strain (YNP1).</title>
        <authorList>
            <person name="Kiss H."/>
            <person name="Cleland D."/>
            <person name="Lapidus A."/>
            <person name="Lucas S."/>
            <person name="Glavina Del Rio T."/>
            <person name="Nolan M."/>
            <person name="Tice H."/>
            <person name="Han C."/>
            <person name="Goodwin L."/>
            <person name="Pitluck S."/>
            <person name="Liolios K."/>
            <person name="Ivanova N."/>
            <person name="Mavromatis K."/>
            <person name="Ovchinnikova G."/>
            <person name="Pati A."/>
            <person name="Chen A."/>
            <person name="Palaniappan K."/>
            <person name="Land M."/>
            <person name="Hauser L."/>
            <person name="Chang Y."/>
            <person name="Jeffries C."/>
            <person name="Lu M."/>
            <person name="Brettin T."/>
            <person name="Detter J."/>
            <person name="Goker M."/>
            <person name="Tindall B."/>
            <person name="Beck B."/>
            <person name="McDermott T."/>
            <person name="Woyke T."/>
            <person name="Bristow J."/>
            <person name="Eisen J."/>
            <person name="Markowitz V."/>
            <person name="Hugenholtz P."/>
            <person name="Kyrpides N."/>
            <person name="Klenk H."/>
            <person name="Cheng J."/>
        </authorList>
    </citation>
    <scope>NUCLEOTIDE SEQUENCE [LARGE SCALE GENOMIC DNA]</scope>
    <source>
        <strain evidence="3">ATCC BAA-798 / YNP1</strain>
    </source>
</reference>
<sequence>MWLWWERFTIWWWKLRPLFPDSILSYKVNTYKGRPLSLPDGVIVMPGDGVIDLHMNNPILSRKFQEGASTWELIKEARKELRVLSSRIASGALPDVVAVRGTTLLVVPCIRLGFTAFPLRNNLWNRFRFFFFVGLRAIYHPHGWKAAERLVLQGWPHDVWMSKDQLIHRFPPM</sequence>
<accession>D1CC51</accession>